<dbReference type="Gene3D" id="3.40.50.2000">
    <property type="entry name" value="Glycogen Phosphorylase B"/>
    <property type="match status" value="2"/>
</dbReference>
<protein>
    <submittedName>
        <fullName evidence="3">Glycosyltransferase family 1 protein</fullName>
    </submittedName>
</protein>
<proteinExistence type="predicted"/>
<reference evidence="3 4" key="1">
    <citation type="journal article" date="2017" name="ISME J.">
        <title>Energy and carbon metabolisms in a deep terrestrial subsurface fluid microbial community.</title>
        <authorList>
            <person name="Momper L."/>
            <person name="Jungbluth S.P."/>
            <person name="Lee M.D."/>
            <person name="Amend J.P."/>
        </authorList>
    </citation>
    <scope>NUCLEOTIDE SEQUENCE [LARGE SCALE GENOMIC DNA]</scope>
    <source>
        <strain evidence="3">SURF_46</strain>
    </source>
</reference>
<evidence type="ECO:0000259" key="2">
    <source>
        <dbReference type="Pfam" id="PF00534"/>
    </source>
</evidence>
<keyword evidence="1 3" id="KW-0808">Transferase</keyword>
<evidence type="ECO:0000256" key="1">
    <source>
        <dbReference type="ARBA" id="ARBA00022679"/>
    </source>
</evidence>
<dbReference type="EMBL" id="QZJF01000010">
    <property type="protein sequence ID" value="RJR27519.1"/>
    <property type="molecule type" value="Genomic_DNA"/>
</dbReference>
<dbReference type="SUPFAM" id="SSF53756">
    <property type="entry name" value="UDP-Glycosyltransferase/glycogen phosphorylase"/>
    <property type="match status" value="1"/>
</dbReference>
<dbReference type="GO" id="GO:0009103">
    <property type="term" value="P:lipopolysaccharide biosynthetic process"/>
    <property type="evidence" value="ECO:0007669"/>
    <property type="project" value="TreeGrafter"/>
</dbReference>
<organism evidence="3 4">
    <name type="scientific">candidate division WWE3 bacterium</name>
    <dbReference type="NCBI Taxonomy" id="2053526"/>
    <lineage>
        <taxon>Bacteria</taxon>
        <taxon>Katanobacteria</taxon>
    </lineage>
</organism>
<accession>A0A3A4ZEA3</accession>
<dbReference type="PANTHER" id="PTHR46401:SF2">
    <property type="entry name" value="GLYCOSYLTRANSFERASE WBBK-RELATED"/>
    <property type="match status" value="1"/>
</dbReference>
<dbReference type="CDD" id="cd03809">
    <property type="entry name" value="GT4_MtfB-like"/>
    <property type="match status" value="1"/>
</dbReference>
<dbReference type="GO" id="GO:0016757">
    <property type="term" value="F:glycosyltransferase activity"/>
    <property type="evidence" value="ECO:0007669"/>
    <property type="project" value="InterPro"/>
</dbReference>
<sequence>MRELRIFPALTKDILEKDLYSLNTVFIVSLLKAYVKLTRYNCFYRIQIDMKIGIDARFYGEAGPGRYVKNIIEHLEKLDKENTYYIYLRKKGYSKYTTSNKNFIKILADVPWYSWYEQIVFLWYVLKSGLDLLYVPHFNIPVLYPFHIVTAIPDIIMHTYSTEKGTTLPKPYFKFKKLVYRVVLTWALIKSKFVIVPSNDVKDDMLKHYPYLNDSKFILAYEGVDPVFALDESSTVDLTKFGIYEKYLLYISSMYEHKNVKRLIDAYDKLVNNYGYKGQLVLIGKKDKFSDDIQSYVESRNLKSKVIMPGHIRYVEDHELNFIRNNADLYVFPSLKEGFSLTPLEAQYVGLPCVISDIPCHREVFGESVQYFDPLSVDDMAAKIYEVLVDNNKWSRLRELGYAQVKKYDWLKTAEITLNVFRDVLQGK</sequence>
<evidence type="ECO:0000313" key="3">
    <source>
        <dbReference type="EMBL" id="RJR27519.1"/>
    </source>
</evidence>
<dbReference type="Pfam" id="PF00534">
    <property type="entry name" value="Glycos_transf_1"/>
    <property type="match status" value="1"/>
</dbReference>
<dbReference type="InterPro" id="IPR001296">
    <property type="entry name" value="Glyco_trans_1"/>
</dbReference>
<evidence type="ECO:0000313" key="4">
    <source>
        <dbReference type="Proteomes" id="UP000265540"/>
    </source>
</evidence>
<dbReference type="AlphaFoldDB" id="A0A3A4ZEA3"/>
<gene>
    <name evidence="3" type="ORF">C4561_01990</name>
</gene>
<comment type="caution">
    <text evidence="3">The sequence shown here is derived from an EMBL/GenBank/DDBJ whole genome shotgun (WGS) entry which is preliminary data.</text>
</comment>
<dbReference type="Proteomes" id="UP000265540">
    <property type="component" value="Unassembled WGS sequence"/>
</dbReference>
<name>A0A3A4ZEA3_UNCKA</name>
<dbReference type="PANTHER" id="PTHR46401">
    <property type="entry name" value="GLYCOSYLTRANSFERASE WBBK-RELATED"/>
    <property type="match status" value="1"/>
</dbReference>
<feature type="domain" description="Glycosyl transferase family 1" evidence="2">
    <location>
        <begin position="245"/>
        <end position="401"/>
    </location>
</feature>